<evidence type="ECO:0000313" key="1">
    <source>
        <dbReference type="EnsemblMetazoa" id="MESCA010733-PA"/>
    </source>
</evidence>
<organism evidence="1 2">
    <name type="scientific">Megaselia scalaris</name>
    <name type="common">Humpbacked fly</name>
    <name type="synonym">Phora scalaris</name>
    <dbReference type="NCBI Taxonomy" id="36166"/>
    <lineage>
        <taxon>Eukaryota</taxon>
        <taxon>Metazoa</taxon>
        <taxon>Ecdysozoa</taxon>
        <taxon>Arthropoda</taxon>
        <taxon>Hexapoda</taxon>
        <taxon>Insecta</taxon>
        <taxon>Pterygota</taxon>
        <taxon>Neoptera</taxon>
        <taxon>Endopterygota</taxon>
        <taxon>Diptera</taxon>
        <taxon>Brachycera</taxon>
        <taxon>Muscomorpha</taxon>
        <taxon>Platypezoidea</taxon>
        <taxon>Phoridae</taxon>
        <taxon>Megaseliini</taxon>
        <taxon>Megaselia</taxon>
    </lineage>
</organism>
<evidence type="ECO:0000313" key="2">
    <source>
        <dbReference type="Proteomes" id="UP000015102"/>
    </source>
</evidence>
<dbReference type="EnsemblMetazoa" id="MESCA010733-RA">
    <property type="protein sequence ID" value="MESCA010733-PA"/>
    <property type="gene ID" value="MESCA010733"/>
</dbReference>
<keyword evidence="2" id="KW-1185">Reference proteome</keyword>
<reference evidence="1" key="2">
    <citation type="submission" date="2015-06" db="UniProtKB">
        <authorList>
            <consortium name="EnsemblMetazoa"/>
        </authorList>
    </citation>
    <scope>IDENTIFICATION</scope>
</reference>
<sequence length="72" mass="7715">VAKFVTNGSANSNSIENDEVLICFCSSSQPCSCSMIHGMPPNNDDDELLLSRLITEGGKDTSRKYGVSGYPI</sequence>
<dbReference type="EMBL" id="CAQQ02388792">
    <property type="status" value="NOT_ANNOTATED_CDS"/>
    <property type="molecule type" value="Genomic_DNA"/>
</dbReference>
<dbReference type="AlphaFoldDB" id="T1H3B3"/>
<reference evidence="2" key="1">
    <citation type="submission" date="2013-02" db="EMBL/GenBank/DDBJ databases">
        <authorList>
            <person name="Hughes D."/>
        </authorList>
    </citation>
    <scope>NUCLEOTIDE SEQUENCE</scope>
    <source>
        <strain>Durham</strain>
        <strain evidence="2">NC isolate 2 -- Noor lab</strain>
    </source>
</reference>
<dbReference type="Proteomes" id="UP000015102">
    <property type="component" value="Unassembled WGS sequence"/>
</dbReference>
<name>T1H3B3_MEGSC</name>
<accession>T1H3B3</accession>
<dbReference type="HOGENOM" id="CLU_2729567_0_0_1"/>
<proteinExistence type="predicted"/>
<protein>
    <submittedName>
        <fullName evidence="1">Uncharacterized protein</fullName>
    </submittedName>
</protein>